<dbReference type="SUPFAM" id="SSF52540">
    <property type="entry name" value="P-loop containing nucleoside triphosphate hydrolases"/>
    <property type="match status" value="2"/>
</dbReference>
<feature type="domain" description="ABC transporter" evidence="6">
    <location>
        <begin position="2"/>
        <end position="247"/>
    </location>
</feature>
<comment type="caution">
    <text evidence="7">The sequence shown here is derived from an EMBL/GenBank/DDBJ whole genome shotgun (WGS) entry which is preliminary data.</text>
</comment>
<comment type="similarity">
    <text evidence="2">Belongs to the ABC transporter superfamily.</text>
</comment>
<dbReference type="PANTHER" id="PTHR43776">
    <property type="entry name" value="TRANSPORT ATP-BINDING PROTEIN"/>
    <property type="match status" value="1"/>
</dbReference>
<dbReference type="GO" id="GO:0005524">
    <property type="term" value="F:ATP binding"/>
    <property type="evidence" value="ECO:0007669"/>
    <property type="project" value="UniProtKB-KW"/>
</dbReference>
<dbReference type="GO" id="GO:0016887">
    <property type="term" value="F:ATP hydrolysis activity"/>
    <property type="evidence" value="ECO:0007669"/>
    <property type="project" value="InterPro"/>
</dbReference>
<dbReference type="AlphaFoldDB" id="A0A3D9XT94"/>
<dbReference type="EMBL" id="QTUJ01000002">
    <property type="protein sequence ID" value="REF70119.1"/>
    <property type="molecule type" value="Genomic_DNA"/>
</dbReference>
<dbReference type="InterPro" id="IPR017871">
    <property type="entry name" value="ABC_transporter-like_CS"/>
</dbReference>
<name>A0A3D9XT94_PARVE</name>
<dbReference type="SMART" id="SM00382">
    <property type="entry name" value="AAA"/>
    <property type="match status" value="2"/>
</dbReference>
<keyword evidence="5 7" id="KW-0067">ATP-binding</keyword>
<evidence type="ECO:0000259" key="6">
    <source>
        <dbReference type="PROSITE" id="PS50893"/>
    </source>
</evidence>
<dbReference type="Pfam" id="PF00005">
    <property type="entry name" value="ABC_tran"/>
    <property type="match status" value="2"/>
</dbReference>
<evidence type="ECO:0000256" key="1">
    <source>
        <dbReference type="ARBA" id="ARBA00004417"/>
    </source>
</evidence>
<dbReference type="CDD" id="cd03257">
    <property type="entry name" value="ABC_NikE_OppD_transporters"/>
    <property type="match status" value="2"/>
</dbReference>
<evidence type="ECO:0000313" key="8">
    <source>
        <dbReference type="Proteomes" id="UP000256941"/>
    </source>
</evidence>
<keyword evidence="3" id="KW-0813">Transport</keyword>
<dbReference type="InterPro" id="IPR027417">
    <property type="entry name" value="P-loop_NTPase"/>
</dbReference>
<dbReference type="Gene3D" id="3.40.50.300">
    <property type="entry name" value="P-loop containing nucleotide triphosphate hydrolases"/>
    <property type="match status" value="2"/>
</dbReference>
<dbReference type="InterPro" id="IPR003439">
    <property type="entry name" value="ABC_transporter-like_ATP-bd"/>
</dbReference>
<dbReference type="InterPro" id="IPR013563">
    <property type="entry name" value="Oligopep_ABC_C"/>
</dbReference>
<dbReference type="Pfam" id="PF08352">
    <property type="entry name" value="oligo_HPY"/>
    <property type="match status" value="2"/>
</dbReference>
<gene>
    <name evidence="7" type="ORF">BDD41_2840</name>
</gene>
<protein>
    <submittedName>
        <fullName evidence="7">Peptide/nickel transport system ATP-binding protein</fullName>
    </submittedName>
</protein>
<accession>A0A3D9XT94</accession>
<evidence type="ECO:0000313" key="7">
    <source>
        <dbReference type="EMBL" id="REF70119.1"/>
    </source>
</evidence>
<dbReference type="Proteomes" id="UP000256941">
    <property type="component" value="Unassembled WGS sequence"/>
</dbReference>
<evidence type="ECO:0000256" key="2">
    <source>
        <dbReference type="ARBA" id="ARBA00005417"/>
    </source>
</evidence>
<organism evidence="7 8">
    <name type="scientific">Paracoccus versutus</name>
    <name type="common">Thiobacillus versutus</name>
    <dbReference type="NCBI Taxonomy" id="34007"/>
    <lineage>
        <taxon>Bacteria</taxon>
        <taxon>Pseudomonadati</taxon>
        <taxon>Pseudomonadota</taxon>
        <taxon>Alphaproteobacteria</taxon>
        <taxon>Rhodobacterales</taxon>
        <taxon>Paracoccaceae</taxon>
        <taxon>Paracoccus</taxon>
    </lineage>
</organism>
<feature type="domain" description="ABC transporter" evidence="6">
    <location>
        <begin position="273"/>
        <end position="514"/>
    </location>
</feature>
<dbReference type="NCBIfam" id="NF008453">
    <property type="entry name" value="PRK11308.1"/>
    <property type="match status" value="2"/>
</dbReference>
<evidence type="ECO:0000256" key="5">
    <source>
        <dbReference type="ARBA" id="ARBA00022840"/>
    </source>
</evidence>
<dbReference type="InterPro" id="IPR003593">
    <property type="entry name" value="AAA+_ATPase"/>
</dbReference>
<dbReference type="PANTHER" id="PTHR43776:SF7">
    <property type="entry name" value="D,D-DIPEPTIDE TRANSPORT ATP-BINDING PROTEIN DDPF-RELATED"/>
    <property type="match status" value="1"/>
</dbReference>
<reference evidence="7 8" key="1">
    <citation type="submission" date="2018-08" db="EMBL/GenBank/DDBJ databases">
        <title>Genomic Encyclopedia of Archaeal and Bacterial Type Strains, Phase II (KMG-II): from individual species to whole genera.</title>
        <authorList>
            <person name="Goeker M."/>
        </authorList>
    </citation>
    <scope>NUCLEOTIDE SEQUENCE [LARGE SCALE GENOMIC DNA]</scope>
    <source>
        <strain evidence="7 8">DSM 17099</strain>
    </source>
</reference>
<dbReference type="RefSeq" id="WP_116222153.1">
    <property type="nucleotide sequence ID" value="NZ_CP038197.1"/>
</dbReference>
<dbReference type="NCBIfam" id="NF007739">
    <property type="entry name" value="PRK10419.1"/>
    <property type="match status" value="2"/>
</dbReference>
<dbReference type="PROSITE" id="PS00211">
    <property type="entry name" value="ABC_TRANSPORTER_1"/>
    <property type="match status" value="2"/>
</dbReference>
<keyword evidence="4" id="KW-0547">Nucleotide-binding</keyword>
<comment type="subcellular location">
    <subcellularLocation>
        <location evidence="1">Cell inner membrane</location>
        <topology evidence="1">Peripheral membrane protein</topology>
    </subcellularLocation>
</comment>
<proteinExistence type="inferred from homology"/>
<dbReference type="InterPro" id="IPR050319">
    <property type="entry name" value="ABC_transp_ATP-bind"/>
</dbReference>
<dbReference type="GO" id="GO:0055085">
    <property type="term" value="P:transmembrane transport"/>
    <property type="evidence" value="ECO:0007669"/>
    <property type="project" value="UniProtKB-ARBA"/>
</dbReference>
<evidence type="ECO:0000256" key="4">
    <source>
        <dbReference type="ARBA" id="ARBA00022741"/>
    </source>
</evidence>
<dbReference type="PROSITE" id="PS50893">
    <property type="entry name" value="ABC_TRANSPORTER_2"/>
    <property type="match status" value="2"/>
</dbReference>
<dbReference type="FunFam" id="3.40.50.300:FF:000016">
    <property type="entry name" value="Oligopeptide ABC transporter ATP-binding component"/>
    <property type="match status" value="1"/>
</dbReference>
<dbReference type="GO" id="GO:0005886">
    <property type="term" value="C:plasma membrane"/>
    <property type="evidence" value="ECO:0007669"/>
    <property type="project" value="UniProtKB-SubCell"/>
</dbReference>
<evidence type="ECO:0000256" key="3">
    <source>
        <dbReference type="ARBA" id="ARBA00022448"/>
    </source>
</evidence>
<sequence>MIRTGRLAVGIGGHDILRGIDLALPPGRITGLVGESGSGKSMAALAIMGLLPQGMAADGRVELDGQNLLELPERELCRIRGKRIGMIFQEPMTALNPLMTIGDQVAEVLRIHQGLDRKTAQERARDRLDRVGLAAPRFPLTLYPHELSGGQRQRVAIALAIALRPDLLIADEPTTALDVTTQARILDLLKGLVRDEGMALLLITHDLAVVAGIADQVAVMQRGTIVEEGPTEQVFRQRRHAYTRALFAASTHQPRLVLPPAQPRPLLQVEGAVREYPLPRRGLAASRETLRAVDGVGFRLDAGESVGLVGESGCGKSTLTRAILGLDPLQGGRILLDGQEVRAGRAMAAELRARMQVVFQDPFGSFDPRWRVERLVAEPFHLTGLPRDWREQVAEALYEVGITGDAMRRHIHEFSGGQRQRIAIARALIIKPRLIVLDEAVSALDVRVRAQVLDLLARLRGSHGLAYLFISHDLSVVRQITDRVLVMEKGRIVEAGPTHQVLGQPQHPYTQSLLAATPRIPAAWQAHIPVNGLALSPPAP</sequence>
<dbReference type="GO" id="GO:0015833">
    <property type="term" value="P:peptide transport"/>
    <property type="evidence" value="ECO:0007669"/>
    <property type="project" value="InterPro"/>
</dbReference>